<feature type="chain" id="PRO_5038616885" description="Dienelactone hydrolase domain-containing protein" evidence="1">
    <location>
        <begin position="25"/>
        <end position="246"/>
    </location>
</feature>
<accession>A0A066YYF8</accession>
<proteinExistence type="predicted"/>
<sequence>MLPVALAATALLLTACSGSGSSTKAGPAPATTAPTYGCLTKDQAAKGSFALDAGTAGGSNLDAYYRDSDAGGARTAVVFSHQLGGSLCEWAPVFDDFTKAGYAILAFTTEGDVTEGIKAAAGRLKGKGVTGIALIGASKGAAGSLVAAKLDNPLPVKAVVSLSSPEVYSQFNAAIAVKTVKIPTYFAAEETDAPFNANAKALYDASVAEDKQLKIYPGGNHGAPLLKDGALPDVQAYLAKHAPAAG</sequence>
<dbReference type="Gene3D" id="3.40.50.1820">
    <property type="entry name" value="alpha/beta hydrolase"/>
    <property type="match status" value="1"/>
</dbReference>
<evidence type="ECO:0000313" key="3">
    <source>
        <dbReference type="Proteomes" id="UP000027178"/>
    </source>
</evidence>
<name>A0A066YYF8_9ACTN</name>
<dbReference type="Proteomes" id="UP000027178">
    <property type="component" value="Unassembled WGS sequence"/>
</dbReference>
<reference evidence="2 3" key="1">
    <citation type="submission" date="2014-05" db="EMBL/GenBank/DDBJ databases">
        <title>Draft Genome Sequence of Kitasatospora cheerisanensis KCTC 2395.</title>
        <authorList>
            <person name="Nam D.H."/>
        </authorList>
    </citation>
    <scope>NUCLEOTIDE SEQUENCE [LARGE SCALE GENOMIC DNA]</scope>
    <source>
        <strain evidence="2 3">KCTC 2395</strain>
    </source>
</reference>
<dbReference type="eggNOG" id="COG1506">
    <property type="taxonomic scope" value="Bacteria"/>
</dbReference>
<dbReference type="AlphaFoldDB" id="A0A066YYF8"/>
<keyword evidence="3" id="KW-1185">Reference proteome</keyword>
<comment type="caution">
    <text evidence="2">The sequence shown here is derived from an EMBL/GenBank/DDBJ whole genome shotgun (WGS) entry which is preliminary data.</text>
</comment>
<dbReference type="HOGENOM" id="CLU_1093180_0_0_11"/>
<keyword evidence="1" id="KW-0732">Signal</keyword>
<evidence type="ECO:0008006" key="4">
    <source>
        <dbReference type="Google" id="ProtNLM"/>
    </source>
</evidence>
<dbReference type="PATRIC" id="fig|1348663.4.peg.3009"/>
<feature type="signal peptide" evidence="1">
    <location>
        <begin position="1"/>
        <end position="24"/>
    </location>
</feature>
<dbReference type="InterPro" id="IPR029058">
    <property type="entry name" value="AB_hydrolase_fold"/>
</dbReference>
<protein>
    <recommendedName>
        <fullName evidence="4">Dienelactone hydrolase domain-containing protein</fullName>
    </recommendedName>
</protein>
<evidence type="ECO:0000313" key="2">
    <source>
        <dbReference type="EMBL" id="KDN85034.1"/>
    </source>
</evidence>
<organism evidence="2 3">
    <name type="scientific">Kitasatospora cheerisanensis KCTC 2395</name>
    <dbReference type="NCBI Taxonomy" id="1348663"/>
    <lineage>
        <taxon>Bacteria</taxon>
        <taxon>Bacillati</taxon>
        <taxon>Actinomycetota</taxon>
        <taxon>Actinomycetes</taxon>
        <taxon>Kitasatosporales</taxon>
        <taxon>Streptomycetaceae</taxon>
        <taxon>Kitasatospora</taxon>
    </lineage>
</organism>
<evidence type="ECO:0000256" key="1">
    <source>
        <dbReference type="SAM" id="SignalP"/>
    </source>
</evidence>
<dbReference type="EMBL" id="JNBY01000087">
    <property type="protein sequence ID" value="KDN85034.1"/>
    <property type="molecule type" value="Genomic_DNA"/>
</dbReference>
<dbReference type="SUPFAM" id="SSF53474">
    <property type="entry name" value="alpha/beta-Hydrolases"/>
    <property type="match status" value="1"/>
</dbReference>
<gene>
    <name evidence="2" type="ORF">KCH_31330</name>
</gene>